<protein>
    <submittedName>
        <fullName evidence="1">Uncharacterized protein</fullName>
    </submittedName>
</protein>
<reference evidence="1 2" key="1">
    <citation type="journal article" date="2009" name="BMC Genomics">
        <title>The complete genome sequence of Xanthomonas albilineans provides new insights into the reductive genome evolution of the xylem-limited Xanthomonadaceae.</title>
        <authorList>
            <person name="Pieretti I."/>
            <person name="Royer M."/>
            <person name="Barbe V."/>
            <person name="Carrere S."/>
            <person name="Koebnik R."/>
            <person name="Cociancich S."/>
            <person name="Couloux A."/>
            <person name="Darrasse A."/>
            <person name="Gouzy J."/>
            <person name="Jacques M.A."/>
            <person name="Lauber E."/>
            <person name="Manceau C."/>
            <person name="Mangenot S."/>
            <person name="Poussier S."/>
            <person name="Segurens B."/>
            <person name="Szurek B."/>
            <person name="Verdier V."/>
            <person name="Arlat M."/>
            <person name="Rott P."/>
        </authorList>
    </citation>
    <scope>NUCLEOTIDE SEQUENCE [LARGE SCALE GENOMIC DNA]</scope>
    <source>
        <strain evidence="2">GPE PC73 / CFBP 7063</strain>
    </source>
</reference>
<gene>
    <name evidence="1" type="ordered locus">XALc_2620</name>
</gene>
<dbReference type="KEGG" id="xal:XALC_2620"/>
<dbReference type="AlphaFoldDB" id="D2UFD7"/>
<sequence>MRSLHKFARMHKGRDVFDASTFDRILRGHVTPAEGAEPEKFLHDQHLKLPHFVAWRELSRERAKIIKHMWETDGQAAPEMSWAQVNRNDAGEFIGSQKRFSDHS</sequence>
<dbReference type="STRING" id="380358.XALC_2620"/>
<dbReference type="eggNOG" id="ENOG50313P8">
    <property type="taxonomic scope" value="Bacteria"/>
</dbReference>
<evidence type="ECO:0000313" key="2">
    <source>
        <dbReference type="Proteomes" id="UP000001890"/>
    </source>
</evidence>
<dbReference type="Proteomes" id="UP000001890">
    <property type="component" value="Chromosome"/>
</dbReference>
<keyword evidence="2" id="KW-1185">Reference proteome</keyword>
<organism evidence="1 2">
    <name type="scientific">Xanthomonas albilineans (strain GPE PC73 / CFBP 7063)</name>
    <dbReference type="NCBI Taxonomy" id="380358"/>
    <lineage>
        <taxon>Bacteria</taxon>
        <taxon>Pseudomonadati</taxon>
        <taxon>Pseudomonadota</taxon>
        <taxon>Gammaproteobacteria</taxon>
        <taxon>Lysobacterales</taxon>
        <taxon>Lysobacteraceae</taxon>
        <taxon>Xanthomonas</taxon>
    </lineage>
</organism>
<name>D2UFD7_XANAP</name>
<proteinExistence type="predicted"/>
<evidence type="ECO:0000313" key="1">
    <source>
        <dbReference type="EMBL" id="CBA17098.1"/>
    </source>
</evidence>
<dbReference type="EMBL" id="FP565176">
    <property type="protein sequence ID" value="CBA17098.1"/>
    <property type="molecule type" value="Genomic_DNA"/>
</dbReference>
<accession>D2UFD7</accession>